<dbReference type="InterPro" id="IPR009006">
    <property type="entry name" value="Ala_racemase/Decarboxylase_C"/>
</dbReference>
<feature type="binding site" evidence="5">
    <location>
        <position position="196"/>
    </location>
    <ligand>
        <name>substrate</name>
    </ligand>
</feature>
<dbReference type="SUPFAM" id="SSF50621">
    <property type="entry name" value="Alanine racemase C-terminal domain-like"/>
    <property type="match status" value="1"/>
</dbReference>
<comment type="cofactor">
    <cofactor evidence="1 4">
        <name>pyridoxal 5'-phosphate</name>
        <dbReference type="ChEBI" id="CHEBI:597326"/>
    </cofactor>
</comment>
<evidence type="ECO:0000256" key="2">
    <source>
        <dbReference type="ARBA" id="ARBA00022898"/>
    </source>
</evidence>
<feature type="domain" description="Alanine racemase C-terminal" evidence="6">
    <location>
        <begin position="304"/>
        <end position="431"/>
    </location>
</feature>
<feature type="modified residue" description="N6-(pyridoxal phosphate)lysine" evidence="4">
    <location>
        <position position="87"/>
    </location>
</feature>
<dbReference type="Gene3D" id="2.40.37.10">
    <property type="entry name" value="Lyase, Ornithine Decarboxylase, Chain A, domain 1"/>
    <property type="match status" value="1"/>
</dbReference>
<evidence type="ECO:0000256" key="4">
    <source>
        <dbReference type="PIRSR" id="PIRSR600821-50"/>
    </source>
</evidence>
<sequence>MTAKYLTWKQPRKVVNANIMQEVLDKVDACQLKDWNTSLKPRLHKESEFDVAQRSTYLRVDLQAIWNNIQILKSKCANHTKVIAVVKGNAYGHGSVGVARHLSQCGVTHFAVATSLEGKELRQNGVTGFIQVLGSCVTEEMDTMLEENLTPTVSDVNFIKIWAEKIKTKHEENIDSCDQVYQKFCVVVKVDSGMSRNGCQCEDLPKLMKACAEHKVAVHSLMTHFAQAWDDPVFTQQQLATFLDAVQPYRKTGVKVHVANSAAIIRGFGTHLDFVRPGIAIYGLPPDSSLQSACIVKSLGLKPALTWVARPSLVKTLEAGRSVGYDQMYKLLKPETLATFSFGYADGYNRLLSGRGVLTDTKANQYEVVGRVSMDAVTVIVDDNVTRDTVFHVITDDYQSPNCVANMAAVLGTIPYEVATSLAARLPRLYVTNQQCVGRGTH</sequence>
<reference evidence="7 8" key="1">
    <citation type="submission" date="2024-04" db="EMBL/GenBank/DDBJ databases">
        <authorList>
            <consortium name="Genoscope - CEA"/>
            <person name="William W."/>
        </authorList>
    </citation>
    <scope>NUCLEOTIDE SEQUENCE [LARGE SCALE GENOMIC DNA]</scope>
</reference>
<keyword evidence="3" id="KW-0413">Isomerase</keyword>
<feature type="binding site" evidence="5">
    <location>
        <position position="374"/>
    </location>
    <ligand>
        <name>substrate</name>
    </ligand>
</feature>
<dbReference type="AlphaFoldDB" id="A0AAV2H174"/>
<organism evidence="7 8">
    <name type="scientific">Lymnaea stagnalis</name>
    <name type="common">Great pond snail</name>
    <name type="synonym">Helix stagnalis</name>
    <dbReference type="NCBI Taxonomy" id="6523"/>
    <lineage>
        <taxon>Eukaryota</taxon>
        <taxon>Metazoa</taxon>
        <taxon>Spiralia</taxon>
        <taxon>Lophotrochozoa</taxon>
        <taxon>Mollusca</taxon>
        <taxon>Gastropoda</taxon>
        <taxon>Heterobranchia</taxon>
        <taxon>Euthyneura</taxon>
        <taxon>Panpulmonata</taxon>
        <taxon>Hygrophila</taxon>
        <taxon>Lymnaeoidea</taxon>
        <taxon>Lymnaeidae</taxon>
        <taxon>Lymnaea</taxon>
    </lineage>
</organism>
<name>A0AAV2H174_LYMST</name>
<dbReference type="PRINTS" id="PR00992">
    <property type="entry name" value="ALARACEMASE"/>
</dbReference>
<comment type="caution">
    <text evidence="7">The sequence shown here is derived from an EMBL/GenBank/DDBJ whole genome shotgun (WGS) entry which is preliminary data.</text>
</comment>
<dbReference type="PROSITE" id="PS00395">
    <property type="entry name" value="ALANINE_RACEMASE"/>
    <property type="match status" value="1"/>
</dbReference>
<evidence type="ECO:0000313" key="7">
    <source>
        <dbReference type="EMBL" id="CAL1527405.1"/>
    </source>
</evidence>
<evidence type="ECO:0000256" key="3">
    <source>
        <dbReference type="ARBA" id="ARBA00023235"/>
    </source>
</evidence>
<proteinExistence type="inferred from homology"/>
<keyword evidence="8" id="KW-1185">Reference proteome</keyword>
<dbReference type="NCBIfam" id="TIGR00492">
    <property type="entry name" value="alr"/>
    <property type="match status" value="1"/>
</dbReference>
<dbReference type="GO" id="GO:0005829">
    <property type="term" value="C:cytosol"/>
    <property type="evidence" value="ECO:0007669"/>
    <property type="project" value="TreeGrafter"/>
</dbReference>
<dbReference type="Pfam" id="PF01168">
    <property type="entry name" value="Ala_racemase_N"/>
    <property type="match status" value="1"/>
</dbReference>
<dbReference type="PANTHER" id="PTHR30511:SF0">
    <property type="entry name" value="ALANINE RACEMASE, CATABOLIC-RELATED"/>
    <property type="match status" value="1"/>
</dbReference>
<dbReference type="GO" id="GO:0008784">
    <property type="term" value="F:alanine racemase activity"/>
    <property type="evidence" value="ECO:0007669"/>
    <property type="project" value="InterPro"/>
</dbReference>
<keyword evidence="2 4" id="KW-0663">Pyridoxal phosphate</keyword>
<dbReference type="PANTHER" id="PTHR30511">
    <property type="entry name" value="ALANINE RACEMASE"/>
    <property type="match status" value="1"/>
</dbReference>
<dbReference type="InterPro" id="IPR011079">
    <property type="entry name" value="Ala_racemase_C"/>
</dbReference>
<dbReference type="EMBL" id="CAXITT010000017">
    <property type="protein sequence ID" value="CAL1527405.1"/>
    <property type="molecule type" value="Genomic_DNA"/>
</dbReference>
<evidence type="ECO:0000313" key="8">
    <source>
        <dbReference type="Proteomes" id="UP001497497"/>
    </source>
</evidence>
<dbReference type="GO" id="GO:0006522">
    <property type="term" value="P:alanine metabolic process"/>
    <property type="evidence" value="ECO:0007669"/>
    <property type="project" value="InterPro"/>
</dbReference>
<dbReference type="FunFam" id="3.20.20.10:FF:000002">
    <property type="entry name" value="Alanine racemase"/>
    <property type="match status" value="1"/>
</dbReference>
<dbReference type="HAMAP" id="MF_01201">
    <property type="entry name" value="Ala_racemase"/>
    <property type="match status" value="1"/>
</dbReference>
<gene>
    <name evidence="7" type="ORF">GSLYS_00001582001</name>
</gene>
<dbReference type="Gene3D" id="3.20.20.10">
    <property type="entry name" value="Alanine racemase"/>
    <property type="match status" value="1"/>
</dbReference>
<protein>
    <recommendedName>
        <fullName evidence="6">Alanine racemase C-terminal domain-containing protein</fullName>
    </recommendedName>
</protein>
<dbReference type="InterPro" id="IPR001608">
    <property type="entry name" value="Ala_racemase_N"/>
</dbReference>
<dbReference type="Proteomes" id="UP001497497">
    <property type="component" value="Unassembled WGS sequence"/>
</dbReference>
<evidence type="ECO:0000256" key="1">
    <source>
        <dbReference type="ARBA" id="ARBA00001933"/>
    </source>
</evidence>
<dbReference type="CDD" id="cd00430">
    <property type="entry name" value="PLPDE_III_AR"/>
    <property type="match status" value="1"/>
</dbReference>
<accession>A0AAV2H174</accession>
<evidence type="ECO:0000256" key="5">
    <source>
        <dbReference type="PIRSR" id="PIRSR600821-52"/>
    </source>
</evidence>
<dbReference type="SMART" id="SM01005">
    <property type="entry name" value="Ala_racemase_C"/>
    <property type="match status" value="1"/>
</dbReference>
<dbReference type="InterPro" id="IPR020622">
    <property type="entry name" value="Ala_racemase_pyridoxalP-BS"/>
</dbReference>
<evidence type="ECO:0000259" key="6">
    <source>
        <dbReference type="SMART" id="SM01005"/>
    </source>
</evidence>
<dbReference type="GO" id="GO:0030170">
    <property type="term" value="F:pyridoxal phosphate binding"/>
    <property type="evidence" value="ECO:0007669"/>
    <property type="project" value="TreeGrafter"/>
</dbReference>
<dbReference type="Pfam" id="PF00842">
    <property type="entry name" value="Ala_racemase_C"/>
    <property type="match status" value="1"/>
</dbReference>
<dbReference type="InterPro" id="IPR000821">
    <property type="entry name" value="Ala_racemase"/>
</dbReference>
<dbReference type="SUPFAM" id="SSF51419">
    <property type="entry name" value="PLP-binding barrel"/>
    <property type="match status" value="1"/>
</dbReference>
<dbReference type="InterPro" id="IPR029066">
    <property type="entry name" value="PLP-binding_barrel"/>
</dbReference>